<dbReference type="SUPFAM" id="SSF50685">
    <property type="entry name" value="Barwin-like endoglucanases"/>
    <property type="match status" value="1"/>
</dbReference>
<evidence type="ECO:0000259" key="3">
    <source>
        <dbReference type="Pfam" id="PF03330"/>
    </source>
</evidence>
<dbReference type="CDD" id="cd22272">
    <property type="entry name" value="DPBB_EXLX1-like"/>
    <property type="match status" value="1"/>
</dbReference>
<evidence type="ECO:0000313" key="4">
    <source>
        <dbReference type="EMBL" id="MFC3889886.1"/>
    </source>
</evidence>
<dbReference type="EMBL" id="JBHRZI010000001">
    <property type="protein sequence ID" value="MFC3889886.1"/>
    <property type="molecule type" value="Genomic_DNA"/>
</dbReference>
<dbReference type="NCBIfam" id="NF041144">
    <property type="entry name" value="expansin_EXLX1"/>
    <property type="match status" value="1"/>
</dbReference>
<dbReference type="RefSeq" id="WP_382366947.1">
    <property type="nucleotide sequence ID" value="NZ_JBHRZI010000001.1"/>
</dbReference>
<dbReference type="SUPFAM" id="SSF49590">
    <property type="entry name" value="PHL pollen allergen"/>
    <property type="match status" value="1"/>
</dbReference>
<keyword evidence="5" id="KW-1185">Reference proteome</keyword>
<reference evidence="5" key="1">
    <citation type="journal article" date="2019" name="Int. J. Syst. Evol. Microbiol.">
        <title>The Global Catalogue of Microorganisms (GCM) 10K type strain sequencing project: providing services to taxonomists for standard genome sequencing and annotation.</title>
        <authorList>
            <consortium name="The Broad Institute Genomics Platform"/>
            <consortium name="The Broad Institute Genome Sequencing Center for Infectious Disease"/>
            <person name="Wu L."/>
            <person name="Ma J."/>
        </authorList>
    </citation>
    <scope>NUCLEOTIDE SEQUENCE [LARGE SCALE GENOMIC DNA]</scope>
    <source>
        <strain evidence="5">CGMCC 4.7405</strain>
    </source>
</reference>
<sequence length="291" mass="29989">MLFRRWPVAAALALVVAVAGVVGVVALRGQPGVTGEAVAAAGVSAAADLGEATSVPSSSASAAATTTTTTTTTTTAPPKPPTPAAAPLAGKLQPGVSRTGVATFYDSNGSGACSYDASPDPLTAAMNWSDYQDSAACGAYVLVKAANGKSITVRITNLCPAPCRVGQLDLSAEAFAQLAPPVQGEIPITWTLVSPALSKKISIRYKTGSSQYWCGIQVIDHRNPVARLEVQAGGQWRQLKRAEYNYFLSENGAGCGGQVAVTDLYGERLVVNALPVKPDVVQPTTVQFAQR</sequence>
<dbReference type="Pfam" id="PF03330">
    <property type="entry name" value="DPBB_1"/>
    <property type="match status" value="1"/>
</dbReference>
<keyword evidence="1" id="KW-0732">Signal</keyword>
<feature type="region of interest" description="Disordered" evidence="2">
    <location>
        <begin position="56"/>
        <end position="91"/>
    </location>
</feature>
<protein>
    <submittedName>
        <fullName evidence="4">Expansin EXLX1 family cellulose-binding protein</fullName>
    </submittedName>
</protein>
<dbReference type="Gene3D" id="2.60.40.760">
    <property type="entry name" value="Expansin, cellulose-binding-like domain"/>
    <property type="match status" value="1"/>
</dbReference>
<comment type="caution">
    <text evidence="4">The sequence shown here is derived from an EMBL/GenBank/DDBJ whole genome shotgun (WGS) entry which is preliminary data.</text>
</comment>
<dbReference type="InterPro" id="IPR009009">
    <property type="entry name" value="RlpA-like_DPBB"/>
</dbReference>
<dbReference type="PANTHER" id="PTHR31836">
    <property type="match status" value="1"/>
</dbReference>
<dbReference type="Gene3D" id="2.40.40.10">
    <property type="entry name" value="RlpA-like domain"/>
    <property type="match status" value="1"/>
</dbReference>
<evidence type="ECO:0000256" key="1">
    <source>
        <dbReference type="ARBA" id="ARBA00022729"/>
    </source>
</evidence>
<name>A0ABV8BHN4_9PSEU</name>
<feature type="compositionally biased region" description="Low complexity" evidence="2">
    <location>
        <begin position="56"/>
        <end position="76"/>
    </location>
</feature>
<dbReference type="InterPro" id="IPR036908">
    <property type="entry name" value="RlpA-like_sf"/>
</dbReference>
<dbReference type="InterPro" id="IPR051477">
    <property type="entry name" value="Expansin_CellWall"/>
</dbReference>
<dbReference type="Proteomes" id="UP001595690">
    <property type="component" value="Unassembled WGS sequence"/>
</dbReference>
<dbReference type="PANTHER" id="PTHR31836:SF21">
    <property type="entry name" value="EXPANSIN-LIKE PROTEIN 7"/>
    <property type="match status" value="1"/>
</dbReference>
<accession>A0ABV8BHN4</accession>
<gene>
    <name evidence="4" type="ORF">ACFOWZ_00255</name>
</gene>
<evidence type="ECO:0000313" key="5">
    <source>
        <dbReference type="Proteomes" id="UP001595690"/>
    </source>
</evidence>
<feature type="domain" description="RlpA-like protein double-psi beta-barrel" evidence="3">
    <location>
        <begin position="100"/>
        <end position="189"/>
    </location>
</feature>
<organism evidence="4 5">
    <name type="scientific">Lentzea rhizosphaerae</name>
    <dbReference type="NCBI Taxonomy" id="2041025"/>
    <lineage>
        <taxon>Bacteria</taxon>
        <taxon>Bacillati</taxon>
        <taxon>Actinomycetota</taxon>
        <taxon>Actinomycetes</taxon>
        <taxon>Pseudonocardiales</taxon>
        <taxon>Pseudonocardiaceae</taxon>
        <taxon>Lentzea</taxon>
    </lineage>
</organism>
<evidence type="ECO:0000256" key="2">
    <source>
        <dbReference type="SAM" id="MobiDB-lite"/>
    </source>
</evidence>
<proteinExistence type="predicted"/>
<dbReference type="InterPro" id="IPR049818">
    <property type="entry name" value="Expansin_EXLX1-like"/>
</dbReference>
<dbReference type="InterPro" id="IPR036749">
    <property type="entry name" value="Expansin_CBD_sf"/>
</dbReference>